<evidence type="ECO:0008006" key="3">
    <source>
        <dbReference type="Google" id="ProtNLM"/>
    </source>
</evidence>
<comment type="caution">
    <text evidence="1">The sequence shown here is derived from an EMBL/GenBank/DDBJ whole genome shotgun (WGS) entry which is preliminary data.</text>
</comment>
<sequence length="294" mass="33231">MKTLKLILAAVIAYCFIHFVFPLLFLVGGFALAESEEIIKSAESPNGEYVAELYRFSPGFGPSPYEYYLTVREKGEKPDMRKKQIADSRKEFEFAWTGPEELLVTARTAKQLGGKETYKKVQIRYAANIPAWGRSLREVYPVAEDVAYGLGGREIGLADFVMTFRGQEAIRGRKGETRYEFHGWDIHRSALLYSVTIDGRKNAVVGVERKPRHEQYRKRDIWAWPDTGDFFRVLEEQAGLGKIVSGYENPVMIIKSDAERCEIVIGEASTPVEGRQTRIFIDSATGKIVPGMAK</sequence>
<proteinExistence type="predicted"/>
<evidence type="ECO:0000313" key="2">
    <source>
        <dbReference type="Proteomes" id="UP001254848"/>
    </source>
</evidence>
<keyword evidence="2" id="KW-1185">Reference proteome</keyword>
<evidence type="ECO:0000313" key="1">
    <source>
        <dbReference type="EMBL" id="MDT8900846.1"/>
    </source>
</evidence>
<gene>
    <name evidence="1" type="ORF">Q4T40_06290</name>
</gene>
<organism evidence="1 2">
    <name type="scientific">Anaeroselena agilis</name>
    <dbReference type="NCBI Taxonomy" id="3063788"/>
    <lineage>
        <taxon>Bacteria</taxon>
        <taxon>Bacillati</taxon>
        <taxon>Bacillota</taxon>
        <taxon>Negativicutes</taxon>
        <taxon>Acetonemataceae</taxon>
        <taxon>Anaeroselena</taxon>
    </lineage>
</organism>
<protein>
    <recommendedName>
        <fullName evidence="3">DUF3108 domain-containing protein</fullName>
    </recommendedName>
</protein>
<dbReference type="Proteomes" id="UP001254848">
    <property type="component" value="Unassembled WGS sequence"/>
</dbReference>
<dbReference type="EMBL" id="JAUOZS010000001">
    <property type="protein sequence ID" value="MDT8900846.1"/>
    <property type="molecule type" value="Genomic_DNA"/>
</dbReference>
<name>A0ABU3NYB7_9FIRM</name>
<reference evidence="1 2" key="1">
    <citation type="submission" date="2023-07" db="EMBL/GenBank/DDBJ databases">
        <title>The novel representative of Negativicutes class, Anaeroselena agilis gen. nov. sp. nov.</title>
        <authorList>
            <person name="Prokofeva M.I."/>
            <person name="Elcheninov A.G."/>
            <person name="Klyukina A."/>
            <person name="Kublanov I.V."/>
            <person name="Frolov E.N."/>
            <person name="Podosokorskaya O.A."/>
        </authorList>
    </citation>
    <scope>NUCLEOTIDE SEQUENCE [LARGE SCALE GENOMIC DNA]</scope>
    <source>
        <strain evidence="1 2">4137-cl</strain>
    </source>
</reference>
<accession>A0ABU3NYB7</accession>
<dbReference type="RefSeq" id="WP_413779379.1">
    <property type="nucleotide sequence ID" value="NZ_JAUOZS010000001.1"/>
</dbReference>